<dbReference type="Proteomes" id="UP000267821">
    <property type="component" value="Unassembled WGS sequence"/>
</dbReference>
<sequence length="286" mass="30774">MTTGIVIYPWLNLIDAIASLIEEDSHLVFEALDGKAPASEDASGIGHDINYRDEPVAFFFVLFGIAFEALVGRPGDGLATKEQTLAILLALKKILHPSVCGYAVYQDAIFSETMDLLDRLVLTEGIPVQSAIVGIARGLCVGHPTAKNRSKVVAAQEENLTEDVDQLFELTRIIVLVLAGILPNFVDPKTPARNALSEDSVNLIKVSLDALVDAADYHPGDNNLLKAAEIAIPAVKNCLTSATIILTAGINVIPPSNENIPRLLDNILEAFRDSETSRTAINAIRK</sequence>
<evidence type="ECO:0000313" key="1">
    <source>
        <dbReference type="EMBL" id="RPB18540.1"/>
    </source>
</evidence>
<dbReference type="GO" id="GO:0005829">
    <property type="term" value="C:cytosol"/>
    <property type="evidence" value="ECO:0007669"/>
    <property type="project" value="GOC"/>
</dbReference>
<gene>
    <name evidence="1" type="ORF">L211DRAFT_854052</name>
</gene>
<dbReference type="PANTHER" id="PTHR21663:SF0">
    <property type="entry name" value="HEAT REPEAT-CONTAINING PROTEIN 5B"/>
    <property type="match status" value="1"/>
</dbReference>
<dbReference type="OrthoDB" id="192608at2759"/>
<keyword evidence="2" id="KW-1185">Reference proteome</keyword>
<dbReference type="STRING" id="1051890.A0A3N4L6L6"/>
<evidence type="ECO:0008006" key="3">
    <source>
        <dbReference type="Google" id="ProtNLM"/>
    </source>
</evidence>
<dbReference type="InParanoid" id="A0A3N4L6L6"/>
<dbReference type="PANTHER" id="PTHR21663">
    <property type="entry name" value="HYPOTHETICAL HEAT DOMAIN-CONTAINING"/>
    <property type="match status" value="1"/>
</dbReference>
<dbReference type="EMBL" id="ML121623">
    <property type="protein sequence ID" value="RPB18540.1"/>
    <property type="molecule type" value="Genomic_DNA"/>
</dbReference>
<dbReference type="GO" id="GO:0008104">
    <property type="term" value="P:intracellular protein localization"/>
    <property type="evidence" value="ECO:0007669"/>
    <property type="project" value="TreeGrafter"/>
</dbReference>
<organism evidence="1 2">
    <name type="scientific">Terfezia boudieri ATCC MYA-4762</name>
    <dbReference type="NCBI Taxonomy" id="1051890"/>
    <lineage>
        <taxon>Eukaryota</taxon>
        <taxon>Fungi</taxon>
        <taxon>Dikarya</taxon>
        <taxon>Ascomycota</taxon>
        <taxon>Pezizomycotina</taxon>
        <taxon>Pezizomycetes</taxon>
        <taxon>Pezizales</taxon>
        <taxon>Pezizaceae</taxon>
        <taxon>Terfezia</taxon>
    </lineage>
</organism>
<proteinExistence type="predicted"/>
<name>A0A3N4L6L6_9PEZI</name>
<dbReference type="InterPro" id="IPR040108">
    <property type="entry name" value="Laa1/Sip1/HEATR5"/>
</dbReference>
<protein>
    <recommendedName>
        <fullName evidence="3">DUF913-domain-containing protein</fullName>
    </recommendedName>
</protein>
<dbReference type="GO" id="GO:0006897">
    <property type="term" value="P:endocytosis"/>
    <property type="evidence" value="ECO:0007669"/>
    <property type="project" value="TreeGrafter"/>
</dbReference>
<reference evidence="1 2" key="1">
    <citation type="journal article" date="2018" name="Nat. Ecol. Evol.">
        <title>Pezizomycetes genomes reveal the molecular basis of ectomycorrhizal truffle lifestyle.</title>
        <authorList>
            <person name="Murat C."/>
            <person name="Payen T."/>
            <person name="Noel B."/>
            <person name="Kuo A."/>
            <person name="Morin E."/>
            <person name="Chen J."/>
            <person name="Kohler A."/>
            <person name="Krizsan K."/>
            <person name="Balestrini R."/>
            <person name="Da Silva C."/>
            <person name="Montanini B."/>
            <person name="Hainaut M."/>
            <person name="Levati E."/>
            <person name="Barry K.W."/>
            <person name="Belfiori B."/>
            <person name="Cichocki N."/>
            <person name="Clum A."/>
            <person name="Dockter R.B."/>
            <person name="Fauchery L."/>
            <person name="Guy J."/>
            <person name="Iotti M."/>
            <person name="Le Tacon F."/>
            <person name="Lindquist E.A."/>
            <person name="Lipzen A."/>
            <person name="Malagnac F."/>
            <person name="Mello A."/>
            <person name="Molinier V."/>
            <person name="Miyauchi S."/>
            <person name="Poulain J."/>
            <person name="Riccioni C."/>
            <person name="Rubini A."/>
            <person name="Sitrit Y."/>
            <person name="Splivallo R."/>
            <person name="Traeger S."/>
            <person name="Wang M."/>
            <person name="Zifcakova L."/>
            <person name="Wipf D."/>
            <person name="Zambonelli A."/>
            <person name="Paolocci F."/>
            <person name="Nowrousian M."/>
            <person name="Ottonello S."/>
            <person name="Baldrian P."/>
            <person name="Spatafora J.W."/>
            <person name="Henrissat B."/>
            <person name="Nagy L.G."/>
            <person name="Aury J.M."/>
            <person name="Wincker P."/>
            <person name="Grigoriev I.V."/>
            <person name="Bonfante P."/>
            <person name="Martin F.M."/>
        </authorList>
    </citation>
    <scope>NUCLEOTIDE SEQUENCE [LARGE SCALE GENOMIC DNA]</scope>
    <source>
        <strain evidence="1 2">ATCC MYA-4762</strain>
    </source>
</reference>
<dbReference type="GO" id="GO:0030139">
    <property type="term" value="C:endocytic vesicle"/>
    <property type="evidence" value="ECO:0007669"/>
    <property type="project" value="TreeGrafter"/>
</dbReference>
<dbReference type="GO" id="GO:0042147">
    <property type="term" value="P:retrograde transport, endosome to Golgi"/>
    <property type="evidence" value="ECO:0007669"/>
    <property type="project" value="TreeGrafter"/>
</dbReference>
<dbReference type="Pfam" id="PF25468">
    <property type="entry name" value="HEAT_HEATR5A"/>
    <property type="match status" value="1"/>
</dbReference>
<evidence type="ECO:0000313" key="2">
    <source>
        <dbReference type="Proteomes" id="UP000267821"/>
    </source>
</evidence>
<dbReference type="GO" id="GO:0005794">
    <property type="term" value="C:Golgi apparatus"/>
    <property type="evidence" value="ECO:0007669"/>
    <property type="project" value="TreeGrafter"/>
</dbReference>
<dbReference type="AlphaFoldDB" id="A0A3N4L6L6"/>
<dbReference type="GO" id="GO:0016020">
    <property type="term" value="C:membrane"/>
    <property type="evidence" value="ECO:0007669"/>
    <property type="project" value="TreeGrafter"/>
</dbReference>
<accession>A0A3N4L6L6</accession>